<organism evidence="2 3">
    <name type="scientific">Ectocarpus siliculosus</name>
    <name type="common">Brown alga</name>
    <name type="synonym">Conferva siliculosa</name>
    <dbReference type="NCBI Taxonomy" id="2880"/>
    <lineage>
        <taxon>Eukaryota</taxon>
        <taxon>Sar</taxon>
        <taxon>Stramenopiles</taxon>
        <taxon>Ochrophyta</taxon>
        <taxon>PX clade</taxon>
        <taxon>Phaeophyceae</taxon>
        <taxon>Ectocarpales</taxon>
        <taxon>Ectocarpaceae</taxon>
        <taxon>Ectocarpus</taxon>
    </lineage>
</organism>
<feature type="region of interest" description="Disordered" evidence="1">
    <location>
        <begin position="46"/>
        <end position="105"/>
    </location>
</feature>
<proteinExistence type="predicted"/>
<name>D8LJR9_ECTSI</name>
<feature type="region of interest" description="Disordered" evidence="1">
    <location>
        <begin position="215"/>
        <end position="234"/>
    </location>
</feature>
<dbReference type="AlphaFoldDB" id="D8LJR9"/>
<protein>
    <submittedName>
        <fullName evidence="2">Uncharacterized protein</fullName>
    </submittedName>
</protein>
<feature type="compositionally biased region" description="Basic residues" evidence="1">
    <location>
        <begin position="220"/>
        <end position="229"/>
    </location>
</feature>
<reference evidence="2 3" key="1">
    <citation type="journal article" date="2010" name="Nature">
        <title>The Ectocarpus genome and the independent evolution of multicellularity in brown algae.</title>
        <authorList>
            <person name="Cock J.M."/>
            <person name="Sterck L."/>
            <person name="Rouze P."/>
            <person name="Scornet D."/>
            <person name="Allen A.E."/>
            <person name="Amoutzias G."/>
            <person name="Anthouard V."/>
            <person name="Artiguenave F."/>
            <person name="Aury J.M."/>
            <person name="Badger J.H."/>
            <person name="Beszteri B."/>
            <person name="Billiau K."/>
            <person name="Bonnet E."/>
            <person name="Bothwell J.H."/>
            <person name="Bowler C."/>
            <person name="Boyen C."/>
            <person name="Brownlee C."/>
            <person name="Carrano C.J."/>
            <person name="Charrier B."/>
            <person name="Cho G.Y."/>
            <person name="Coelho S.M."/>
            <person name="Collen J."/>
            <person name="Corre E."/>
            <person name="Da Silva C."/>
            <person name="Delage L."/>
            <person name="Delaroque N."/>
            <person name="Dittami S.M."/>
            <person name="Doulbeau S."/>
            <person name="Elias M."/>
            <person name="Farnham G."/>
            <person name="Gachon C.M."/>
            <person name="Gschloessl B."/>
            <person name="Heesch S."/>
            <person name="Jabbari K."/>
            <person name="Jubin C."/>
            <person name="Kawai H."/>
            <person name="Kimura K."/>
            <person name="Kloareg B."/>
            <person name="Kupper F.C."/>
            <person name="Lang D."/>
            <person name="Le Bail A."/>
            <person name="Leblanc C."/>
            <person name="Lerouge P."/>
            <person name="Lohr M."/>
            <person name="Lopez P.J."/>
            <person name="Martens C."/>
            <person name="Maumus F."/>
            <person name="Michel G."/>
            <person name="Miranda-Saavedra D."/>
            <person name="Morales J."/>
            <person name="Moreau H."/>
            <person name="Motomura T."/>
            <person name="Nagasato C."/>
            <person name="Napoli C.A."/>
            <person name="Nelson D.R."/>
            <person name="Nyvall-Collen P."/>
            <person name="Peters A.F."/>
            <person name="Pommier C."/>
            <person name="Potin P."/>
            <person name="Poulain J."/>
            <person name="Quesneville H."/>
            <person name="Read B."/>
            <person name="Rensing S.A."/>
            <person name="Ritter A."/>
            <person name="Rousvoal S."/>
            <person name="Samanta M."/>
            <person name="Samson G."/>
            <person name="Schroeder D.C."/>
            <person name="Segurens B."/>
            <person name="Strittmatter M."/>
            <person name="Tonon T."/>
            <person name="Tregear J.W."/>
            <person name="Valentin K."/>
            <person name="von Dassow P."/>
            <person name="Yamagishi T."/>
            <person name="Van de Peer Y."/>
            <person name="Wincker P."/>
        </authorList>
    </citation>
    <scope>NUCLEOTIDE SEQUENCE [LARGE SCALE GENOMIC DNA]</scope>
    <source>
        <strain evidence="3">Ec32 / CCAP1310/4</strain>
    </source>
</reference>
<dbReference type="EMBL" id="FN648447">
    <property type="protein sequence ID" value="CBN75989.1"/>
    <property type="molecule type" value="Genomic_DNA"/>
</dbReference>
<dbReference type="Proteomes" id="UP000002630">
    <property type="component" value="Linkage Group LG26"/>
</dbReference>
<evidence type="ECO:0000313" key="3">
    <source>
        <dbReference type="Proteomes" id="UP000002630"/>
    </source>
</evidence>
<dbReference type="OrthoDB" id="10373737at2759"/>
<sequence length="597" mass="62619">MASAAAILYVCGWDSTRHAGEKKAAVDATAINSQSVGNAQWTAVVEGRDEPGGGSHPWAGKGPEGSFHGGLGQETRQPPPGGGGGQAENRPQAREGRAAGAATPSSFLSEGAVEAVVGAVESYADFAKRTLEADEVAVQQGRPLQGKYIVLDSGNELVNRLRGVMSGFFLGVLTDRVFVADITYQKDGTQGLLSALFEGPGYEWDLSKLSPGLRGALAPNKKKPPRGKIRGGASGSDATLLFDMSKEHFEHWVCHDVVEGRGSPGQGGSPAGAVVTLSTVVYPLPLLARNPAYASHPIFQAAAAGGGAEGQKNPGGTVVGQRGVEALETLLTRVVLRPTRELRERARGLADRVRERANEWGGGGGGGRPVRIVGLHVRTYFVKAISTATKLERNLQHFDDCAVAGSGDGADTGSSTFYFVATDEANTQAAAKKVWGDGCYFEPFTLPGSKLEGIKAAFVDLLVMGSFDDYVMTPHSSFSELGATLSHTWLPDPETALRTPPNRPIVPLFPQTNDFERRKVFSLLDRRAVEIFPSDDGQVVAAAGGAGAGSSGKGMCMRAHAAGMSVTVAIGRQLLSMFEAMEGAPCMKGKDTTIADL</sequence>
<evidence type="ECO:0000256" key="1">
    <source>
        <dbReference type="SAM" id="MobiDB-lite"/>
    </source>
</evidence>
<gene>
    <name evidence="2" type="ORF">Esi_0264_0021</name>
</gene>
<accession>D8LJR9</accession>
<dbReference type="EMBL" id="FN649751">
    <property type="protein sequence ID" value="CBN75989.1"/>
    <property type="molecule type" value="Genomic_DNA"/>
</dbReference>
<evidence type="ECO:0000313" key="2">
    <source>
        <dbReference type="EMBL" id="CBN75989.1"/>
    </source>
</evidence>
<keyword evidence="3" id="KW-1185">Reference proteome</keyword>
<dbReference type="Gene3D" id="3.40.50.11350">
    <property type="match status" value="1"/>
</dbReference>
<dbReference type="InParanoid" id="D8LJR9"/>